<dbReference type="InterPro" id="IPR026591">
    <property type="entry name" value="Sirtuin_cat_small_dom_sf"/>
</dbReference>
<keyword evidence="3" id="KW-1185">Reference proteome</keyword>
<dbReference type="InterPro" id="IPR003000">
    <property type="entry name" value="Sirtuin"/>
</dbReference>
<name>A0A6A5T8N5_9PLEO</name>
<evidence type="ECO:0000313" key="3">
    <source>
        <dbReference type="Proteomes" id="UP000800035"/>
    </source>
</evidence>
<dbReference type="OrthoDB" id="424302at2759"/>
<organism evidence="2 3">
    <name type="scientific">Byssothecium circinans</name>
    <dbReference type="NCBI Taxonomy" id="147558"/>
    <lineage>
        <taxon>Eukaryota</taxon>
        <taxon>Fungi</taxon>
        <taxon>Dikarya</taxon>
        <taxon>Ascomycota</taxon>
        <taxon>Pezizomycotina</taxon>
        <taxon>Dothideomycetes</taxon>
        <taxon>Pleosporomycetidae</taxon>
        <taxon>Pleosporales</taxon>
        <taxon>Massarineae</taxon>
        <taxon>Massarinaceae</taxon>
        <taxon>Byssothecium</taxon>
    </lineage>
</organism>
<feature type="non-terminal residue" evidence="2">
    <location>
        <position position="1"/>
    </location>
</feature>
<dbReference type="Pfam" id="PF02146">
    <property type="entry name" value="SIR2"/>
    <property type="match status" value="1"/>
</dbReference>
<dbReference type="InterPro" id="IPR029035">
    <property type="entry name" value="DHS-like_NAD/FAD-binding_dom"/>
</dbReference>
<dbReference type="SUPFAM" id="SSF52467">
    <property type="entry name" value="DHS-like NAD/FAD-binding domain"/>
    <property type="match status" value="1"/>
</dbReference>
<gene>
    <name evidence="2" type="ORF">CC80DRAFT_352500</name>
</gene>
<protein>
    <submittedName>
        <fullName evidence="2">Uncharacterized protein</fullName>
    </submittedName>
</protein>
<dbReference type="Proteomes" id="UP000800035">
    <property type="component" value="Unassembled WGS sequence"/>
</dbReference>
<dbReference type="AlphaFoldDB" id="A0A6A5T8N5"/>
<accession>A0A6A5T8N5</accession>
<evidence type="ECO:0000313" key="2">
    <source>
        <dbReference type="EMBL" id="KAF1949013.1"/>
    </source>
</evidence>
<reference evidence="2" key="1">
    <citation type="journal article" date="2020" name="Stud. Mycol.">
        <title>101 Dothideomycetes genomes: a test case for predicting lifestyles and emergence of pathogens.</title>
        <authorList>
            <person name="Haridas S."/>
            <person name="Albert R."/>
            <person name="Binder M."/>
            <person name="Bloem J."/>
            <person name="Labutti K."/>
            <person name="Salamov A."/>
            <person name="Andreopoulos B."/>
            <person name="Baker S."/>
            <person name="Barry K."/>
            <person name="Bills G."/>
            <person name="Bluhm B."/>
            <person name="Cannon C."/>
            <person name="Castanera R."/>
            <person name="Culley D."/>
            <person name="Daum C."/>
            <person name="Ezra D."/>
            <person name="Gonzalez J."/>
            <person name="Henrissat B."/>
            <person name="Kuo A."/>
            <person name="Liang C."/>
            <person name="Lipzen A."/>
            <person name="Lutzoni F."/>
            <person name="Magnuson J."/>
            <person name="Mondo S."/>
            <person name="Nolan M."/>
            <person name="Ohm R."/>
            <person name="Pangilinan J."/>
            <person name="Park H.-J."/>
            <person name="Ramirez L."/>
            <person name="Alfaro M."/>
            <person name="Sun H."/>
            <person name="Tritt A."/>
            <person name="Yoshinaga Y."/>
            <person name="Zwiers L.-H."/>
            <person name="Turgeon B."/>
            <person name="Goodwin S."/>
            <person name="Spatafora J."/>
            <person name="Crous P."/>
            <person name="Grigoriev I."/>
        </authorList>
    </citation>
    <scope>NUCLEOTIDE SEQUENCE</scope>
    <source>
        <strain evidence="2">CBS 675.92</strain>
    </source>
</reference>
<keyword evidence="1" id="KW-0808">Transferase</keyword>
<proteinExistence type="predicted"/>
<dbReference type="GO" id="GO:0070403">
    <property type="term" value="F:NAD+ binding"/>
    <property type="evidence" value="ECO:0007669"/>
    <property type="project" value="InterPro"/>
</dbReference>
<dbReference type="Gene3D" id="3.30.1600.10">
    <property type="entry name" value="SIR2/SIRT2 'Small Domain"/>
    <property type="match status" value="1"/>
</dbReference>
<sequence length="136" mass="15137">PSWYLDTFHEHLITSDRVLAPVSALLSASPDLATYRGAGELWRTHDAAHISTLDAFTASPALVWEFYVEQTKEMDDAKPKAAHKALAKLDKAKRTEDRSGVFLALTMILDDLSEKAGHEVEGLWHVYGRLSDVKCT</sequence>
<evidence type="ECO:0000256" key="1">
    <source>
        <dbReference type="ARBA" id="ARBA00022679"/>
    </source>
</evidence>
<dbReference type="GO" id="GO:0016740">
    <property type="term" value="F:transferase activity"/>
    <property type="evidence" value="ECO:0007669"/>
    <property type="project" value="UniProtKB-KW"/>
</dbReference>
<dbReference type="Gene3D" id="3.40.50.1220">
    <property type="entry name" value="TPP-binding domain"/>
    <property type="match status" value="1"/>
</dbReference>
<feature type="non-terminal residue" evidence="2">
    <location>
        <position position="136"/>
    </location>
</feature>
<dbReference type="EMBL" id="ML977043">
    <property type="protein sequence ID" value="KAF1949013.1"/>
    <property type="molecule type" value="Genomic_DNA"/>
</dbReference>